<dbReference type="GO" id="GO:0000981">
    <property type="term" value="F:DNA-binding transcription factor activity, RNA polymerase II-specific"/>
    <property type="evidence" value="ECO:0007669"/>
    <property type="project" value="InterPro"/>
</dbReference>
<dbReference type="GO" id="GO:0009893">
    <property type="term" value="P:positive regulation of metabolic process"/>
    <property type="evidence" value="ECO:0007669"/>
    <property type="project" value="UniProtKB-ARBA"/>
</dbReference>
<dbReference type="InterPro" id="IPR021858">
    <property type="entry name" value="Fun_TF"/>
</dbReference>
<dbReference type="Pfam" id="PF11951">
    <property type="entry name" value="Fungal_trans_2"/>
    <property type="match status" value="1"/>
</dbReference>
<dbReference type="OrthoDB" id="2593732at2759"/>
<dbReference type="InterPro" id="IPR001138">
    <property type="entry name" value="Zn2Cys6_DnaBD"/>
</dbReference>
<evidence type="ECO:0000256" key="6">
    <source>
        <dbReference type="ARBA" id="ARBA00023242"/>
    </source>
</evidence>
<keyword evidence="2" id="KW-0862">Zinc</keyword>
<keyword evidence="5" id="KW-0804">Transcription</keyword>
<dbReference type="GO" id="GO:0008270">
    <property type="term" value="F:zinc ion binding"/>
    <property type="evidence" value="ECO:0007669"/>
    <property type="project" value="InterPro"/>
</dbReference>
<dbReference type="PANTHER" id="PTHR36206:SF16">
    <property type="entry name" value="TRANSCRIPTION FACTOR DOMAIN-CONTAINING PROTEIN-RELATED"/>
    <property type="match status" value="1"/>
</dbReference>
<gene>
    <name evidence="8" type="ORF">BDV25DRAFT_132635</name>
</gene>
<sequence length="529" mass="60031">MLQVKAKPPRRRRAVTIRSRTGCRTCRARHIKCDETPGSCTNCSSTGRVCDGYDGARLPRTAKGHVAFQISINLPAMTSDERRCFTFFTQHTMPMIVGCFDSDVWQLIMLQMSQAEPAVCHAVAALSALHEGWEKTGMVRLPAVSSQTAHRRFAFEQYGRAISTLRSRLSSKDPQVRLIALLCCLLFVFFELLEENYTNALTHLANGMHILMNQKGRAARSLMLAQLHQARNKTPSAEMALVKTFAHLDVQSAHFDPSAPVILLYPVDDQLIDVQYPSLEFHSIADAKDTLDPILNNIFRFWTTVDTTLRDPSADHQPLYQKHHEINTSLQDHITAFQNFTSTYIPLSVKESRSLDIIRLHHVILTINMETILSLSESVYDHFRPMWQECVDLGEEIVRSVHAEYGRKLPTLVMDLGINPPLCWVCLKCRDPRLRERALGLLQAWPHMEGPNSSLGMANMARATIAVETESADPLTGLIPEGGRMRNVFIEIPKDRGYAVLIYTLSDPTKIKPELHWRRFILDDDMIRY</sequence>
<keyword evidence="3" id="KW-0805">Transcription regulation</keyword>
<dbReference type="Proteomes" id="UP000325780">
    <property type="component" value="Unassembled WGS sequence"/>
</dbReference>
<name>A0A5N6TKD1_ASPAV</name>
<organism evidence="8 9">
    <name type="scientific">Aspergillus avenaceus</name>
    <dbReference type="NCBI Taxonomy" id="36643"/>
    <lineage>
        <taxon>Eukaryota</taxon>
        <taxon>Fungi</taxon>
        <taxon>Dikarya</taxon>
        <taxon>Ascomycota</taxon>
        <taxon>Pezizomycotina</taxon>
        <taxon>Eurotiomycetes</taxon>
        <taxon>Eurotiomycetidae</taxon>
        <taxon>Eurotiales</taxon>
        <taxon>Aspergillaceae</taxon>
        <taxon>Aspergillus</taxon>
        <taxon>Aspergillus subgen. Circumdati</taxon>
    </lineage>
</organism>
<evidence type="ECO:0000313" key="8">
    <source>
        <dbReference type="EMBL" id="KAE8146818.1"/>
    </source>
</evidence>
<reference evidence="8 9" key="1">
    <citation type="submission" date="2019-04" db="EMBL/GenBank/DDBJ databases">
        <title>Friends and foes A comparative genomics study of 23 Aspergillus species from section Flavi.</title>
        <authorList>
            <consortium name="DOE Joint Genome Institute"/>
            <person name="Kjaerbolling I."/>
            <person name="Vesth T."/>
            <person name="Frisvad J.C."/>
            <person name="Nybo J.L."/>
            <person name="Theobald S."/>
            <person name="Kildgaard S."/>
            <person name="Isbrandt T."/>
            <person name="Kuo A."/>
            <person name="Sato A."/>
            <person name="Lyhne E.K."/>
            <person name="Kogle M.E."/>
            <person name="Wiebenga A."/>
            <person name="Kun R.S."/>
            <person name="Lubbers R.J."/>
            <person name="Makela M.R."/>
            <person name="Barry K."/>
            <person name="Chovatia M."/>
            <person name="Clum A."/>
            <person name="Daum C."/>
            <person name="Haridas S."/>
            <person name="He G."/>
            <person name="LaButti K."/>
            <person name="Lipzen A."/>
            <person name="Mondo S."/>
            <person name="Riley R."/>
            <person name="Salamov A."/>
            <person name="Simmons B.A."/>
            <person name="Magnuson J.K."/>
            <person name="Henrissat B."/>
            <person name="Mortensen U.H."/>
            <person name="Larsen T.O."/>
            <person name="Devries R.P."/>
            <person name="Grigoriev I.V."/>
            <person name="Machida M."/>
            <person name="Baker S.E."/>
            <person name="Andersen M.R."/>
        </authorList>
    </citation>
    <scope>NUCLEOTIDE SEQUENCE [LARGE SCALE GENOMIC DNA]</scope>
    <source>
        <strain evidence="8 9">IBT 18842</strain>
    </source>
</reference>
<dbReference type="SUPFAM" id="SSF57701">
    <property type="entry name" value="Zn2/Cys6 DNA-binding domain"/>
    <property type="match status" value="1"/>
</dbReference>
<keyword evidence="9" id="KW-1185">Reference proteome</keyword>
<evidence type="ECO:0000313" key="9">
    <source>
        <dbReference type="Proteomes" id="UP000325780"/>
    </source>
</evidence>
<keyword evidence="6" id="KW-0539">Nucleus</keyword>
<evidence type="ECO:0000256" key="1">
    <source>
        <dbReference type="ARBA" id="ARBA00022723"/>
    </source>
</evidence>
<dbReference type="GO" id="GO:0003677">
    <property type="term" value="F:DNA binding"/>
    <property type="evidence" value="ECO:0007669"/>
    <property type="project" value="UniProtKB-KW"/>
</dbReference>
<dbReference type="PROSITE" id="PS50048">
    <property type="entry name" value="ZN2_CY6_FUNGAL_2"/>
    <property type="match status" value="1"/>
</dbReference>
<dbReference type="EMBL" id="ML742241">
    <property type="protein sequence ID" value="KAE8146818.1"/>
    <property type="molecule type" value="Genomic_DNA"/>
</dbReference>
<evidence type="ECO:0000256" key="3">
    <source>
        <dbReference type="ARBA" id="ARBA00023015"/>
    </source>
</evidence>
<dbReference type="Pfam" id="PF00172">
    <property type="entry name" value="Zn_clus"/>
    <property type="match status" value="1"/>
</dbReference>
<keyword evidence="4" id="KW-0238">DNA-binding</keyword>
<dbReference type="InterPro" id="IPR036864">
    <property type="entry name" value="Zn2-C6_fun-type_DNA-bd_sf"/>
</dbReference>
<accession>A0A5N6TKD1</accession>
<dbReference type="PANTHER" id="PTHR36206">
    <property type="entry name" value="ASPERCRYPTIN BIOSYNTHESIS CLUSTER-SPECIFIC TRANSCRIPTION REGULATOR ATNN-RELATED"/>
    <property type="match status" value="1"/>
</dbReference>
<feature type="domain" description="Zn(2)-C6 fungal-type" evidence="7">
    <location>
        <begin position="22"/>
        <end position="50"/>
    </location>
</feature>
<dbReference type="CDD" id="cd00067">
    <property type="entry name" value="GAL4"/>
    <property type="match status" value="1"/>
</dbReference>
<dbReference type="Gene3D" id="4.10.240.10">
    <property type="entry name" value="Zn(2)-C6 fungal-type DNA-binding domain"/>
    <property type="match status" value="1"/>
</dbReference>
<keyword evidence="1" id="KW-0479">Metal-binding</keyword>
<dbReference type="PROSITE" id="PS00463">
    <property type="entry name" value="ZN2_CY6_FUNGAL_1"/>
    <property type="match status" value="1"/>
</dbReference>
<dbReference type="SMART" id="SM00066">
    <property type="entry name" value="GAL4"/>
    <property type="match status" value="1"/>
</dbReference>
<evidence type="ECO:0000256" key="2">
    <source>
        <dbReference type="ARBA" id="ARBA00022833"/>
    </source>
</evidence>
<dbReference type="InterPro" id="IPR052360">
    <property type="entry name" value="Transcr_Regulatory_Proteins"/>
</dbReference>
<evidence type="ECO:0000259" key="7">
    <source>
        <dbReference type="PROSITE" id="PS50048"/>
    </source>
</evidence>
<protein>
    <recommendedName>
        <fullName evidence="7">Zn(2)-C6 fungal-type domain-containing protein</fullName>
    </recommendedName>
</protein>
<evidence type="ECO:0000256" key="5">
    <source>
        <dbReference type="ARBA" id="ARBA00023163"/>
    </source>
</evidence>
<proteinExistence type="predicted"/>
<dbReference type="AlphaFoldDB" id="A0A5N6TKD1"/>
<evidence type="ECO:0000256" key="4">
    <source>
        <dbReference type="ARBA" id="ARBA00023125"/>
    </source>
</evidence>